<protein>
    <submittedName>
        <fullName evidence="3">Sugar phosphate isomerase/epimerase</fullName>
    </submittedName>
</protein>
<dbReference type="OrthoDB" id="2063291at2"/>
<dbReference type="RefSeq" id="WP_155703481.1">
    <property type="nucleotide sequence ID" value="NZ_CP034235.1"/>
</dbReference>
<keyword evidence="4" id="KW-1185">Reference proteome</keyword>
<dbReference type="PANTHER" id="PTHR12110:SF21">
    <property type="entry name" value="XYLOSE ISOMERASE-LIKE TIM BARREL DOMAIN-CONTAINING PROTEIN"/>
    <property type="match status" value="1"/>
</dbReference>
<accession>A0A6B8RSU0</accession>
<proteinExistence type="predicted"/>
<dbReference type="GO" id="GO:0016853">
    <property type="term" value="F:isomerase activity"/>
    <property type="evidence" value="ECO:0007669"/>
    <property type="project" value="UniProtKB-KW"/>
</dbReference>
<gene>
    <name evidence="3" type="ORF">EHS13_27565</name>
</gene>
<dbReference type="PANTHER" id="PTHR12110">
    <property type="entry name" value="HYDROXYPYRUVATE ISOMERASE"/>
    <property type="match status" value="1"/>
</dbReference>
<dbReference type="InterPro" id="IPR036237">
    <property type="entry name" value="Xyl_isomerase-like_sf"/>
</dbReference>
<sequence>MKFGVLSIAFGQMGYKELARKVSSYGFDSVHMELNHILDIDHSLGKLSTGVANLVAEEFGRNGVRIPALGCYTNLININPDQRRIGINQLKEHLRFARDFGASTVTTETGTASPDSPWEHHPDNQSEQSWILLRSVIEELAEEAEKWGVFLGLEGYYNNVINTPERMERMLQEVSSANIGIVMDPCNYITQQEEHRQDELMEDAFKRLGDRILIAHAKDFNYKHADDNAEHLTIQPAAGTGDLNYPLYLKLLNQAKPNIKIYLEHLSEGQMLTSTAYVRGAMKKIH</sequence>
<dbReference type="Proteomes" id="UP000426246">
    <property type="component" value="Chromosome"/>
</dbReference>
<feature type="domain" description="Xylose isomerase-like TIM barrel" evidence="2">
    <location>
        <begin position="20"/>
        <end position="268"/>
    </location>
</feature>
<feature type="compositionally biased region" description="Polar residues" evidence="1">
    <location>
        <begin position="105"/>
        <end position="114"/>
    </location>
</feature>
<dbReference type="AlphaFoldDB" id="A0A6B8RSU0"/>
<evidence type="ECO:0000313" key="3">
    <source>
        <dbReference type="EMBL" id="QGQ98376.1"/>
    </source>
</evidence>
<dbReference type="KEGG" id="ppsc:EHS13_27565"/>
<dbReference type="SUPFAM" id="SSF51658">
    <property type="entry name" value="Xylose isomerase-like"/>
    <property type="match status" value="1"/>
</dbReference>
<dbReference type="Gene3D" id="3.20.20.150">
    <property type="entry name" value="Divalent-metal-dependent TIM barrel enzymes"/>
    <property type="match status" value="1"/>
</dbReference>
<reference evidence="4" key="1">
    <citation type="submission" date="2018-11" db="EMBL/GenBank/DDBJ databases">
        <title>Complete genome sequence of Paenibacillus sp. ML311-T8.</title>
        <authorList>
            <person name="Nam Y.-D."/>
            <person name="Kang J."/>
            <person name="Chung W.-H."/>
            <person name="Park Y.S."/>
        </authorList>
    </citation>
    <scope>NUCLEOTIDE SEQUENCE [LARGE SCALE GENOMIC DNA]</scope>
    <source>
        <strain evidence="4">ML311-T8</strain>
    </source>
</reference>
<dbReference type="EMBL" id="CP034235">
    <property type="protein sequence ID" value="QGQ98376.1"/>
    <property type="molecule type" value="Genomic_DNA"/>
</dbReference>
<evidence type="ECO:0000313" key="4">
    <source>
        <dbReference type="Proteomes" id="UP000426246"/>
    </source>
</evidence>
<keyword evidence="3" id="KW-0413">Isomerase</keyword>
<dbReference type="Pfam" id="PF01261">
    <property type="entry name" value="AP_endonuc_2"/>
    <property type="match status" value="1"/>
</dbReference>
<feature type="region of interest" description="Disordered" evidence="1">
    <location>
        <begin position="105"/>
        <end position="124"/>
    </location>
</feature>
<evidence type="ECO:0000259" key="2">
    <source>
        <dbReference type="Pfam" id="PF01261"/>
    </source>
</evidence>
<organism evidence="3 4">
    <name type="scientific">Paenibacillus psychroresistens</name>
    <dbReference type="NCBI Taxonomy" id="1778678"/>
    <lineage>
        <taxon>Bacteria</taxon>
        <taxon>Bacillati</taxon>
        <taxon>Bacillota</taxon>
        <taxon>Bacilli</taxon>
        <taxon>Bacillales</taxon>
        <taxon>Paenibacillaceae</taxon>
        <taxon>Paenibacillus</taxon>
    </lineage>
</organism>
<dbReference type="InterPro" id="IPR050312">
    <property type="entry name" value="IolE/XylAMocC-like"/>
</dbReference>
<dbReference type="InterPro" id="IPR013022">
    <property type="entry name" value="Xyl_isomerase-like_TIM-brl"/>
</dbReference>
<evidence type="ECO:0000256" key="1">
    <source>
        <dbReference type="SAM" id="MobiDB-lite"/>
    </source>
</evidence>
<name>A0A6B8RSU0_9BACL</name>